<sequence>MLLLLFLFLILILILIFATSGGRAEVLRREVTGMDARQALRPHGWGLQRVLPGARPARGNPGAQRRGRMMGAQRFLVTFCRVWQKVTRRKGEKVSMRRHRKWTMCELKTSTFPLFALRSSLFALRSSLFALRFQAWASTTRSTFIFEGGAYSPFRPYGGSLFVKRDKK</sequence>
<dbReference type="AlphaFoldDB" id="A0A2R7UFS7"/>
<evidence type="ECO:0000313" key="1">
    <source>
        <dbReference type="EMBL" id="PTU50212.1"/>
    </source>
</evidence>
<comment type="caution">
    <text evidence="1">The sequence shown here is derived from an EMBL/GenBank/DDBJ whole genome shotgun (WGS) entry which is preliminary data.</text>
</comment>
<proteinExistence type="predicted"/>
<reference evidence="1 2" key="1">
    <citation type="submission" date="2018-04" db="EMBL/GenBank/DDBJ databases">
        <authorList>
            <person name="Go L.Y."/>
            <person name="Mitchell J.A."/>
        </authorList>
    </citation>
    <scope>NUCLEOTIDE SEQUENCE [LARGE SCALE GENOMIC DNA]</scope>
    <source>
        <strain evidence="1 2">KCJK7865</strain>
    </source>
</reference>
<name>A0A2R7UFS7_PSEDL</name>
<evidence type="ECO:0000313" key="2">
    <source>
        <dbReference type="Proteomes" id="UP000244874"/>
    </source>
</evidence>
<accession>A0A2R7UFS7</accession>
<protein>
    <submittedName>
        <fullName evidence="1">Uncharacterized protein</fullName>
    </submittedName>
</protein>
<dbReference type="EMBL" id="QANO01000157">
    <property type="protein sequence ID" value="PTU50212.1"/>
    <property type="molecule type" value="Genomic_DNA"/>
</dbReference>
<gene>
    <name evidence="1" type="ORF">DBB42_21460</name>
</gene>
<organism evidence="1 2">
    <name type="scientific">Pseudomonas plecoglossicida</name>
    <dbReference type="NCBI Taxonomy" id="70775"/>
    <lineage>
        <taxon>Bacteria</taxon>
        <taxon>Pseudomonadati</taxon>
        <taxon>Pseudomonadota</taxon>
        <taxon>Gammaproteobacteria</taxon>
        <taxon>Pseudomonadales</taxon>
        <taxon>Pseudomonadaceae</taxon>
        <taxon>Pseudomonas</taxon>
    </lineage>
</organism>
<dbReference type="Proteomes" id="UP000244874">
    <property type="component" value="Unassembled WGS sequence"/>
</dbReference>